<dbReference type="KEGG" id="adg:Adeg_1753"/>
<accession>C9R963</accession>
<dbReference type="Proteomes" id="UP000002620">
    <property type="component" value="Chromosome"/>
</dbReference>
<reference evidence="2 3" key="1">
    <citation type="submission" date="2009-10" db="EMBL/GenBank/DDBJ databases">
        <title>Complete sequence of chromosome of Ammonifex degensii KC4.</title>
        <authorList>
            <consortium name="US DOE Joint Genome Institute"/>
            <person name="Kerfeld C."/>
            <person name="Goodner B."/>
            <person name="Huber H."/>
            <person name="Stetter K."/>
            <person name="Lucas S."/>
            <person name="Copeland A."/>
            <person name="Lapidus A."/>
            <person name="Glavina del Rio T."/>
            <person name="Dalin E."/>
            <person name="Tice H."/>
            <person name="Bruce D."/>
            <person name="Goodwin L."/>
            <person name="Pitluck S."/>
            <person name="Saunders E."/>
            <person name="Brettin T."/>
            <person name="Detter J.C."/>
            <person name="Han C."/>
            <person name="Larimer F."/>
            <person name="Land M."/>
            <person name="Hauser L."/>
            <person name="Kyrpides N."/>
            <person name="Ovchinnikova G."/>
            <person name="Richardson P."/>
        </authorList>
    </citation>
    <scope>NUCLEOTIDE SEQUENCE [LARGE SCALE GENOMIC DNA]</scope>
    <source>
        <strain evidence="3">DSM 10501 / KC4</strain>
    </source>
</reference>
<organism evidence="2 3">
    <name type="scientific">Ammonifex degensii (strain DSM 10501 / KC4)</name>
    <dbReference type="NCBI Taxonomy" id="429009"/>
    <lineage>
        <taxon>Bacteria</taxon>
        <taxon>Bacillati</taxon>
        <taxon>Bacillota</taxon>
        <taxon>Clostridia</taxon>
        <taxon>Thermoanaerobacterales</taxon>
        <taxon>Thermoanaerobacteraceae</taxon>
        <taxon>Ammonifex</taxon>
    </lineage>
</organism>
<dbReference type="STRING" id="429009.Adeg_1753"/>
<feature type="domain" description="NurA" evidence="1">
    <location>
        <begin position="50"/>
        <end position="286"/>
    </location>
</feature>
<keyword evidence="3" id="KW-1185">Reference proteome</keyword>
<proteinExistence type="predicted"/>
<sequence length="317" mass="35587">MGNEGAVAKLKEFASLCHQFLQGRPSIFELRCRLERLGKFYRVDPLPPKRRVVAVDGSLGTVGSHFPYFLVLMQAVAFALPPLDSPLVEHEVFSPLKPEVREYLEERAQKERGAPDLMAEQRVRELMTALELRVALQVAEALPGALVLLDGGFVPFRNRAGELFQALCERALEGGVLLVGVIEEIASRRLGEAVGLGFTGFSPHDREVLYGCLDLGEVFELEEDEEEPFIRVFARFGHHPQPVAFDFLREQKEFLPEILGVLRALTPADGRGIPSLIDLADRYVRLQAAEVERLVAVTVPPELREVFLSSHRRRRPF</sequence>
<dbReference type="AlphaFoldDB" id="C9R963"/>
<name>C9R963_AMMDK</name>
<dbReference type="InterPro" id="IPR018977">
    <property type="entry name" value="NurA_domain"/>
</dbReference>
<protein>
    <submittedName>
        <fullName evidence="2">NurA domain protein</fullName>
    </submittedName>
</protein>
<evidence type="ECO:0000259" key="1">
    <source>
        <dbReference type="SMART" id="SM00933"/>
    </source>
</evidence>
<dbReference type="EMBL" id="CP001785">
    <property type="protein sequence ID" value="ACX52842.1"/>
    <property type="molecule type" value="Genomic_DNA"/>
</dbReference>
<evidence type="ECO:0000313" key="2">
    <source>
        <dbReference type="EMBL" id="ACX52842.1"/>
    </source>
</evidence>
<dbReference type="RefSeq" id="WP_015739719.1">
    <property type="nucleotide sequence ID" value="NC_013385.1"/>
</dbReference>
<dbReference type="SMART" id="SM00933">
    <property type="entry name" value="NurA"/>
    <property type="match status" value="1"/>
</dbReference>
<dbReference type="eggNOG" id="COG1630">
    <property type="taxonomic scope" value="Bacteria"/>
</dbReference>
<dbReference type="Pfam" id="PF09376">
    <property type="entry name" value="NurA"/>
    <property type="match status" value="1"/>
</dbReference>
<dbReference type="HOGENOM" id="CLU_836257_0_0_9"/>
<evidence type="ECO:0000313" key="3">
    <source>
        <dbReference type="Proteomes" id="UP000002620"/>
    </source>
</evidence>
<gene>
    <name evidence="2" type="ordered locus">Adeg_1753</name>
</gene>